<keyword evidence="1" id="KW-0808">Transferase</keyword>
<name>A0A1D6P5K4_MAIZE</name>
<accession>A0A1D6P5K4</accession>
<evidence type="ECO:0000313" key="1">
    <source>
        <dbReference type="EMBL" id="AQL05226.1"/>
    </source>
</evidence>
<dbReference type="EMBL" id="CM000785">
    <property type="protein sequence ID" value="AQL05226.1"/>
    <property type="molecule type" value="Genomic_DNA"/>
</dbReference>
<dbReference type="AlphaFoldDB" id="A0A1D6P5K4"/>
<protein>
    <submittedName>
        <fullName evidence="1">Receptor-like cytosolic serine/threonine-protein kinase RBK1</fullName>
    </submittedName>
</protein>
<proteinExistence type="predicted"/>
<keyword evidence="1" id="KW-0418">Kinase</keyword>
<keyword evidence="1" id="KW-0675">Receptor</keyword>
<reference evidence="1" key="1">
    <citation type="submission" date="2015-12" db="EMBL/GenBank/DDBJ databases">
        <title>Update maize B73 reference genome by single molecule sequencing technologies.</title>
        <authorList>
            <consortium name="Maize Genome Sequencing Project"/>
            <person name="Ware D."/>
        </authorList>
    </citation>
    <scope>NUCLEOTIDE SEQUENCE</scope>
    <source>
        <tissue evidence="1">Seedling</tissue>
    </source>
</reference>
<gene>
    <name evidence="1" type="ORF">ZEAMMB73_Zm00001d046941</name>
</gene>
<dbReference type="GO" id="GO:0016301">
    <property type="term" value="F:kinase activity"/>
    <property type="evidence" value="ECO:0007669"/>
    <property type="project" value="UniProtKB-KW"/>
</dbReference>
<organism evidence="1">
    <name type="scientific">Zea mays</name>
    <name type="common">Maize</name>
    <dbReference type="NCBI Taxonomy" id="4577"/>
    <lineage>
        <taxon>Eukaryota</taxon>
        <taxon>Viridiplantae</taxon>
        <taxon>Streptophyta</taxon>
        <taxon>Embryophyta</taxon>
        <taxon>Tracheophyta</taxon>
        <taxon>Spermatophyta</taxon>
        <taxon>Magnoliopsida</taxon>
        <taxon>Liliopsida</taxon>
        <taxon>Poales</taxon>
        <taxon>Poaceae</taxon>
        <taxon>PACMAD clade</taxon>
        <taxon>Panicoideae</taxon>
        <taxon>Andropogonodae</taxon>
        <taxon>Andropogoneae</taxon>
        <taxon>Tripsacinae</taxon>
        <taxon>Zea</taxon>
    </lineage>
</organism>
<sequence length="29" mass="3407">MFDSGDSEDYTRSSYLSDLNRHKQLALEQ</sequence>